<dbReference type="Pfam" id="PF09676">
    <property type="entry name" value="TraV"/>
    <property type="match status" value="1"/>
</dbReference>
<name>A0A5K7ZPE3_9BACT</name>
<evidence type="ECO:0000313" key="3">
    <source>
        <dbReference type="EMBL" id="BBO80770.1"/>
    </source>
</evidence>
<feature type="region of interest" description="Disordered" evidence="1">
    <location>
        <begin position="56"/>
        <end position="89"/>
    </location>
</feature>
<dbReference type="Proteomes" id="UP000425960">
    <property type="component" value="Chromosome"/>
</dbReference>
<proteinExistence type="predicted"/>
<dbReference type="AlphaFoldDB" id="A0A5K7ZPE3"/>
<evidence type="ECO:0000256" key="1">
    <source>
        <dbReference type="SAM" id="MobiDB-lite"/>
    </source>
</evidence>
<evidence type="ECO:0000256" key="2">
    <source>
        <dbReference type="SAM" id="SignalP"/>
    </source>
</evidence>
<evidence type="ECO:0008006" key="5">
    <source>
        <dbReference type="Google" id="ProtNLM"/>
    </source>
</evidence>
<evidence type="ECO:0000313" key="4">
    <source>
        <dbReference type="Proteomes" id="UP000425960"/>
    </source>
</evidence>
<protein>
    <recommendedName>
        <fullName evidence="5">Type IV conjugative transfer system protein TraV</fullName>
    </recommendedName>
</protein>
<reference evidence="3 4" key="1">
    <citation type="submission" date="2019-11" db="EMBL/GenBank/DDBJ databases">
        <title>Comparative genomics of hydrocarbon-degrading Desulfosarcina strains.</title>
        <authorList>
            <person name="Watanabe M."/>
            <person name="Kojima H."/>
            <person name="Fukui M."/>
        </authorList>
    </citation>
    <scope>NUCLEOTIDE SEQUENCE [LARGE SCALE GENOMIC DNA]</scope>
    <source>
        <strain evidence="3 4">28bB2T</strain>
    </source>
</reference>
<dbReference type="KEGG" id="dov:DSCO28_13360"/>
<dbReference type="InterPro" id="IPR014118">
    <property type="entry name" value="T4SS_TraV"/>
</dbReference>
<organism evidence="3 4">
    <name type="scientific">Desulfosarcina ovata subsp. sediminis</name>
    <dbReference type="NCBI Taxonomy" id="885957"/>
    <lineage>
        <taxon>Bacteria</taxon>
        <taxon>Pseudomonadati</taxon>
        <taxon>Thermodesulfobacteriota</taxon>
        <taxon>Desulfobacteria</taxon>
        <taxon>Desulfobacterales</taxon>
        <taxon>Desulfosarcinaceae</taxon>
        <taxon>Desulfosarcina</taxon>
    </lineage>
</organism>
<feature type="chain" id="PRO_5024461220" description="Type IV conjugative transfer system protein TraV" evidence="2">
    <location>
        <begin position="21"/>
        <end position="155"/>
    </location>
</feature>
<feature type="signal peptide" evidence="2">
    <location>
        <begin position="1"/>
        <end position="20"/>
    </location>
</feature>
<sequence length="155" mass="18079">MVKMRTIRLLLIPALFLSLAGCQTLNPYDEYSDCPDPFNGDCVPMDTAYRRSKADPKNAAAIDIDPQHDSPLIKDRPETSETGKTLQQRQDQVYKNELYQEIAGLVRRPITPVRIPAKLMRVLILGYDREDRFYSHRYIFFKSDRSRWILDIIDE</sequence>
<gene>
    <name evidence="3" type="ORF">DSCO28_13360</name>
</gene>
<accession>A0A5K7ZPE3</accession>
<dbReference type="EMBL" id="AP021876">
    <property type="protein sequence ID" value="BBO80770.1"/>
    <property type="molecule type" value="Genomic_DNA"/>
</dbReference>
<keyword evidence="2" id="KW-0732">Signal</keyword>
<dbReference type="PROSITE" id="PS51257">
    <property type="entry name" value="PROKAR_LIPOPROTEIN"/>
    <property type="match status" value="1"/>
</dbReference>
<feature type="compositionally biased region" description="Basic and acidic residues" evidence="1">
    <location>
        <begin position="65"/>
        <end position="81"/>
    </location>
</feature>